<evidence type="ECO:0000256" key="2">
    <source>
        <dbReference type="ARBA" id="ARBA00010441"/>
    </source>
</evidence>
<proteinExistence type="inferred from homology"/>
<evidence type="ECO:0000256" key="3">
    <source>
        <dbReference type="ARBA" id="ARBA00023136"/>
    </source>
</evidence>
<feature type="transmembrane region" description="Helical" evidence="5">
    <location>
        <begin position="209"/>
        <end position="230"/>
    </location>
</feature>
<dbReference type="AlphaFoldDB" id="N1QSN8"/>
<keyword evidence="5" id="KW-1133">Transmembrane helix</keyword>
<protein>
    <recommendedName>
        <fullName evidence="7">Choline/ethanolaminephosphotransferase 1</fullName>
    </recommendedName>
</protein>
<keyword evidence="5" id="KW-0812">Transmembrane</keyword>
<sequence>MVYIGAHGVETLKRYRYSGQDHSVVAKYVLQPFWSRCVTLFPLWMPFIHPTLTQLPLGGSILPMEYFSSCTRLLMPLMFEALALGSTLMCGRLTFCYWVVAAVPFYLATWEHYFTNTLILPVINGPTEGLMLIYVSHLFTFFTGAEWWAQDFRKSLPLISLVPLPFVPEIPLYVIVLILMIMFAVIPTVGSNIGNVQKVVDARKGSMELALAMLLPFIALLAGVAVWCYLSPSDIMKNQPHLLVIGTGSAFGYLVGRMILAHLCDEPKGLKTGMCMALVFLPFAIANALTAKINNGTPLADELLVILLYCATSGALYEVFEQNFDRRERWKSRPCRRRSNRAGEVAPLSILRMWGCRFAGKQQHHCLSYRCEGAGGSLELFTGVGLEGRPGWWTTTAVAPAGRGWWMSSVGAGQDRGVREEEERREEEDEQY</sequence>
<comment type="similarity">
    <text evidence="2">Belongs to the CDP-alcohol phosphatidyltransferase class-I family.</text>
</comment>
<dbReference type="PANTHER" id="PTHR10414:SF49">
    <property type="entry name" value="OS06G0204400 PROTEIN"/>
    <property type="match status" value="1"/>
</dbReference>
<feature type="transmembrane region" description="Helical" evidence="5">
    <location>
        <begin position="272"/>
        <end position="291"/>
    </location>
</feature>
<reference evidence="6" key="1">
    <citation type="submission" date="2015-06" db="UniProtKB">
        <authorList>
            <consortium name="EnsemblPlants"/>
        </authorList>
    </citation>
    <scope>IDENTIFICATION</scope>
</reference>
<dbReference type="GO" id="GO:0008610">
    <property type="term" value="P:lipid biosynthetic process"/>
    <property type="evidence" value="ECO:0007669"/>
    <property type="project" value="UniProtKB-ARBA"/>
</dbReference>
<feature type="transmembrane region" description="Helical" evidence="5">
    <location>
        <begin position="81"/>
        <end position="108"/>
    </location>
</feature>
<evidence type="ECO:0008006" key="7">
    <source>
        <dbReference type="Google" id="ProtNLM"/>
    </source>
</evidence>
<dbReference type="PANTHER" id="PTHR10414">
    <property type="entry name" value="ETHANOLAMINEPHOSPHOTRANSFERASE"/>
    <property type="match status" value="1"/>
</dbReference>
<feature type="transmembrane region" description="Helical" evidence="5">
    <location>
        <begin position="170"/>
        <end position="189"/>
    </location>
</feature>
<feature type="compositionally biased region" description="Acidic residues" evidence="4">
    <location>
        <begin position="423"/>
        <end position="432"/>
    </location>
</feature>
<evidence type="ECO:0000256" key="1">
    <source>
        <dbReference type="ARBA" id="ARBA00004370"/>
    </source>
</evidence>
<keyword evidence="3 5" id="KW-0472">Membrane</keyword>
<dbReference type="GO" id="GO:0016020">
    <property type="term" value="C:membrane"/>
    <property type="evidence" value="ECO:0007669"/>
    <property type="project" value="UniProtKB-SubCell"/>
</dbReference>
<comment type="subcellular location">
    <subcellularLocation>
        <location evidence="1">Membrane</location>
    </subcellularLocation>
</comment>
<name>N1QSN8_AEGTA</name>
<feature type="transmembrane region" description="Helical" evidence="5">
    <location>
        <begin position="303"/>
        <end position="320"/>
    </location>
</feature>
<evidence type="ECO:0000313" key="6">
    <source>
        <dbReference type="EnsemblPlants" id="EMT01322"/>
    </source>
</evidence>
<organism evidence="6">
    <name type="scientific">Aegilops tauschii</name>
    <name type="common">Tausch's goatgrass</name>
    <name type="synonym">Aegilops squarrosa</name>
    <dbReference type="NCBI Taxonomy" id="37682"/>
    <lineage>
        <taxon>Eukaryota</taxon>
        <taxon>Viridiplantae</taxon>
        <taxon>Streptophyta</taxon>
        <taxon>Embryophyta</taxon>
        <taxon>Tracheophyta</taxon>
        <taxon>Spermatophyta</taxon>
        <taxon>Magnoliopsida</taxon>
        <taxon>Liliopsida</taxon>
        <taxon>Poales</taxon>
        <taxon>Poaceae</taxon>
        <taxon>BOP clade</taxon>
        <taxon>Pooideae</taxon>
        <taxon>Triticodae</taxon>
        <taxon>Triticeae</taxon>
        <taxon>Triticinae</taxon>
        <taxon>Aegilops</taxon>
    </lineage>
</organism>
<dbReference type="EnsemblPlants" id="EMT01322">
    <property type="protein sequence ID" value="EMT01322"/>
    <property type="gene ID" value="F775_14954"/>
</dbReference>
<dbReference type="InterPro" id="IPR014472">
    <property type="entry name" value="CHOPT"/>
</dbReference>
<evidence type="ECO:0000256" key="5">
    <source>
        <dbReference type="SAM" id="Phobius"/>
    </source>
</evidence>
<evidence type="ECO:0000256" key="4">
    <source>
        <dbReference type="SAM" id="MobiDB-lite"/>
    </source>
</evidence>
<feature type="transmembrane region" description="Helical" evidence="5">
    <location>
        <begin position="242"/>
        <end position="260"/>
    </location>
</feature>
<feature type="region of interest" description="Disordered" evidence="4">
    <location>
        <begin position="409"/>
        <end position="432"/>
    </location>
</feature>
<accession>N1QSN8</accession>